<evidence type="ECO:0000256" key="1">
    <source>
        <dbReference type="SAM" id="MobiDB-lite"/>
    </source>
</evidence>
<comment type="caution">
    <text evidence="2">The sequence shown here is derived from an EMBL/GenBank/DDBJ whole genome shotgun (WGS) entry which is preliminary data.</text>
</comment>
<dbReference type="OrthoDB" id="574294at2"/>
<feature type="region of interest" description="Disordered" evidence="1">
    <location>
        <begin position="92"/>
        <end position="125"/>
    </location>
</feature>
<dbReference type="AlphaFoldDB" id="A0A2T1DZS1"/>
<reference evidence="3" key="1">
    <citation type="submission" date="2018-02" db="EMBL/GenBank/DDBJ databases">
        <authorList>
            <person name="Moore K."/>
            <person name="Momper L."/>
        </authorList>
    </citation>
    <scope>NUCLEOTIDE SEQUENCE [LARGE SCALE GENOMIC DNA]</scope>
    <source>
        <strain evidence="3">ULC18</strain>
    </source>
</reference>
<reference evidence="2 3" key="2">
    <citation type="submission" date="2018-03" db="EMBL/GenBank/DDBJ databases">
        <title>The ancient ancestry and fast evolution of plastids.</title>
        <authorList>
            <person name="Moore K.R."/>
            <person name="Magnabosco C."/>
            <person name="Momper L."/>
            <person name="Gold D.A."/>
            <person name="Bosak T."/>
            <person name="Fournier G.P."/>
        </authorList>
    </citation>
    <scope>NUCLEOTIDE SEQUENCE [LARGE SCALE GENOMIC DNA]</scope>
    <source>
        <strain evidence="2 3">ULC18</strain>
    </source>
</reference>
<keyword evidence="3" id="KW-1185">Reference proteome</keyword>
<sequence length="148" mass="15771">MKLNYFTKRVSTIGRWLTTALLCVSAIAFTWQGAFFSSNAAIAAPASNLIAAADAGSELQGKASKDAGRTKGFVRDTTDKLKKTAKTNAAKVDRATDNDSAIGRKAKKDAARIERKADKDSARTQNAIDKTKNAVESAVDNIKDAFGN</sequence>
<organism evidence="2 3">
    <name type="scientific">Stenomitos frigidus ULC18</name>
    <dbReference type="NCBI Taxonomy" id="2107698"/>
    <lineage>
        <taxon>Bacteria</taxon>
        <taxon>Bacillati</taxon>
        <taxon>Cyanobacteriota</taxon>
        <taxon>Cyanophyceae</taxon>
        <taxon>Leptolyngbyales</taxon>
        <taxon>Leptolyngbyaceae</taxon>
        <taxon>Stenomitos</taxon>
    </lineage>
</organism>
<dbReference type="RefSeq" id="WP_106258329.1">
    <property type="nucleotide sequence ID" value="NZ_CAWNSW010000166.1"/>
</dbReference>
<feature type="compositionally biased region" description="Basic and acidic residues" evidence="1">
    <location>
        <begin position="108"/>
        <end position="122"/>
    </location>
</feature>
<protein>
    <submittedName>
        <fullName evidence="2">Uncharacterized protein</fullName>
    </submittedName>
</protein>
<gene>
    <name evidence="2" type="ORF">C7B82_21035</name>
</gene>
<accession>A0A2T1DZS1</accession>
<evidence type="ECO:0000313" key="3">
    <source>
        <dbReference type="Proteomes" id="UP000239576"/>
    </source>
</evidence>
<dbReference type="EMBL" id="PVWK01000117">
    <property type="protein sequence ID" value="PSB25990.1"/>
    <property type="molecule type" value="Genomic_DNA"/>
</dbReference>
<dbReference type="Proteomes" id="UP000239576">
    <property type="component" value="Unassembled WGS sequence"/>
</dbReference>
<name>A0A2T1DZS1_9CYAN</name>
<proteinExistence type="predicted"/>
<evidence type="ECO:0000313" key="2">
    <source>
        <dbReference type="EMBL" id="PSB25990.1"/>
    </source>
</evidence>